<feature type="non-terminal residue" evidence="3">
    <location>
        <position position="457"/>
    </location>
</feature>
<feature type="chain" id="PRO_5008580450" description="SEFIR domain-containing protein" evidence="2">
    <location>
        <begin position="31"/>
        <end position="457"/>
    </location>
</feature>
<evidence type="ECO:0008006" key="4">
    <source>
        <dbReference type="Google" id="ProtNLM"/>
    </source>
</evidence>
<keyword evidence="2" id="KW-0732">Signal</keyword>
<protein>
    <recommendedName>
        <fullName evidence="4">SEFIR domain-containing protein</fullName>
    </recommendedName>
</protein>
<dbReference type="EMBL" id="GEDC01023388">
    <property type="protein sequence ID" value="JAS13910.1"/>
    <property type="molecule type" value="Transcribed_RNA"/>
</dbReference>
<keyword evidence="1" id="KW-0812">Transmembrane</keyword>
<gene>
    <name evidence="3" type="ORF">g.19253</name>
</gene>
<reference evidence="3" key="1">
    <citation type="submission" date="2015-12" db="EMBL/GenBank/DDBJ databases">
        <title>De novo transcriptome assembly of four potential Pierce s Disease insect vectors from Arizona vineyards.</title>
        <authorList>
            <person name="Tassone E.E."/>
        </authorList>
    </citation>
    <scope>NUCLEOTIDE SEQUENCE</scope>
</reference>
<feature type="signal peptide" evidence="2">
    <location>
        <begin position="1"/>
        <end position="30"/>
    </location>
</feature>
<evidence type="ECO:0000256" key="2">
    <source>
        <dbReference type="SAM" id="SignalP"/>
    </source>
</evidence>
<keyword evidence="1" id="KW-1133">Transmembrane helix</keyword>
<sequence length="457" mass="52918">MYNKKYTIFSALSIIFLYLQICCLLHSVSCHVSELCGNESKSCSHQIFANHSQECWMTYFKREECVRPIIPQKRISSNSNEDYGDVNIGAYLYTEKVFNSVGLNVTFSKIKWKSLRMWFIEEPGTNNKTMPYVCRKFNVYQNISLEDVIFFDCNWLRGHDKEGSIFRFQYEVTDLNGVLSFHDYLFKYPHTNNLELEKRKSAVQSLKKWKLFLIVDISEFRNGILQLKIQVAPSTFNITGYEIDLRRSSTADGDFSSVLKKPIRENSVGSAFLKIKPHTIYKPGIYKYRVKMIHLKCEGEECVTYSPEIFYGPDLQAPVLIAIVGIVLTIPLIIIIAGFFSWRRTWVAKQPGDPHQPTGVLFIYDGSYASHVADIIKFSNYLKEECKLNPLVDIQCIPNTRSKDPMRWLMVEAYQEAQFILVFASPRGLPSTEPHKLHPFTITKTNFGYIIKFFCNI</sequence>
<keyword evidence="1" id="KW-0472">Membrane</keyword>
<evidence type="ECO:0000256" key="1">
    <source>
        <dbReference type="SAM" id="Phobius"/>
    </source>
</evidence>
<evidence type="ECO:0000313" key="3">
    <source>
        <dbReference type="EMBL" id="JAS13910.1"/>
    </source>
</evidence>
<organism evidence="3">
    <name type="scientific">Clastoptera arizonana</name>
    <name type="common">Arizona spittle bug</name>
    <dbReference type="NCBI Taxonomy" id="38151"/>
    <lineage>
        <taxon>Eukaryota</taxon>
        <taxon>Metazoa</taxon>
        <taxon>Ecdysozoa</taxon>
        <taxon>Arthropoda</taxon>
        <taxon>Hexapoda</taxon>
        <taxon>Insecta</taxon>
        <taxon>Pterygota</taxon>
        <taxon>Neoptera</taxon>
        <taxon>Paraneoptera</taxon>
        <taxon>Hemiptera</taxon>
        <taxon>Auchenorrhyncha</taxon>
        <taxon>Cercopoidea</taxon>
        <taxon>Clastopteridae</taxon>
        <taxon>Clastoptera</taxon>
    </lineage>
</organism>
<dbReference type="AlphaFoldDB" id="A0A1B6CKF8"/>
<name>A0A1B6CKF8_9HEMI</name>
<feature type="transmembrane region" description="Helical" evidence="1">
    <location>
        <begin position="319"/>
        <end position="340"/>
    </location>
</feature>
<accession>A0A1B6CKF8</accession>
<proteinExistence type="predicted"/>